<comment type="cofactor">
    <cofactor evidence="1">
        <name>a divalent metal cation</name>
        <dbReference type="ChEBI" id="CHEBI:60240"/>
    </cofactor>
</comment>
<keyword evidence="6" id="KW-0378">Hydrolase</keyword>
<dbReference type="GO" id="GO:0016787">
    <property type="term" value="F:hydrolase activity"/>
    <property type="evidence" value="ECO:0007669"/>
    <property type="project" value="UniProtKB-KW"/>
</dbReference>
<keyword evidence="5" id="KW-0479">Metal-binding</keyword>
<evidence type="ECO:0000256" key="6">
    <source>
        <dbReference type="ARBA" id="ARBA00022801"/>
    </source>
</evidence>
<dbReference type="InterPro" id="IPR027806">
    <property type="entry name" value="HARBI1_dom"/>
</dbReference>
<dbReference type="PANTHER" id="PTHR22930:SF269">
    <property type="entry name" value="NUCLEASE HARBI1-LIKE PROTEIN"/>
    <property type="match status" value="1"/>
</dbReference>
<comment type="similarity">
    <text evidence="3">Belongs to the HARBI1 family.</text>
</comment>
<sequence length="405" mass="46419">MEEDLLIGIAFIFCLKKKKKRSYWMRQTLKARGKYSATDYLKDLGIDGCLKDFIRMNSSEFEYLQNLIGAKIGKRDTTFRKSVSVTERLAVTLRFLATGSSYKSLGNVFKLSDQVISIIVPEVCEALNEVLKEYIQIPTTPQEWLHVANSFEEKWNFPNCLGSIDGKHVVIQKPIDSGSEYYNYKGFYSVVLLAIVDAEYNFLYVNIGCQGRISDGGVFANTKFRNKINDNSLKIPSDSSLPGRNKPVPYVFVTDDAFPLEKHLLKPFPGPQDSNSKERIFSYRLSRARRTVENAFGILSARFRVLRTTILLDPEKTTTLIMTCVLLHNFIRKTESSMIYAPSQYYDGDDIVTGTRIDGQWRLEQQQLTPLESCESLTDDGKEIRKEFAEYFSNEGFLDWASKYY</sequence>
<evidence type="ECO:0000256" key="1">
    <source>
        <dbReference type="ARBA" id="ARBA00001968"/>
    </source>
</evidence>
<evidence type="ECO:0000256" key="7">
    <source>
        <dbReference type="ARBA" id="ARBA00023242"/>
    </source>
</evidence>
<dbReference type="GO" id="GO:0005634">
    <property type="term" value="C:nucleus"/>
    <property type="evidence" value="ECO:0007669"/>
    <property type="project" value="UniProtKB-SubCell"/>
</dbReference>
<accession>A0A2H1V9T7</accession>
<evidence type="ECO:0000256" key="2">
    <source>
        <dbReference type="ARBA" id="ARBA00004123"/>
    </source>
</evidence>
<evidence type="ECO:0000313" key="9">
    <source>
        <dbReference type="EMBL" id="SOQ37556.1"/>
    </source>
</evidence>
<organism evidence="9">
    <name type="scientific">Spodoptera frugiperda</name>
    <name type="common">Fall armyworm</name>
    <dbReference type="NCBI Taxonomy" id="7108"/>
    <lineage>
        <taxon>Eukaryota</taxon>
        <taxon>Metazoa</taxon>
        <taxon>Ecdysozoa</taxon>
        <taxon>Arthropoda</taxon>
        <taxon>Hexapoda</taxon>
        <taxon>Insecta</taxon>
        <taxon>Pterygota</taxon>
        <taxon>Neoptera</taxon>
        <taxon>Endopterygota</taxon>
        <taxon>Lepidoptera</taxon>
        <taxon>Glossata</taxon>
        <taxon>Ditrysia</taxon>
        <taxon>Noctuoidea</taxon>
        <taxon>Noctuidae</taxon>
        <taxon>Amphipyrinae</taxon>
        <taxon>Spodoptera</taxon>
    </lineage>
</organism>
<dbReference type="PANTHER" id="PTHR22930">
    <property type="match status" value="1"/>
</dbReference>
<reference evidence="9" key="1">
    <citation type="submission" date="2016-07" db="EMBL/GenBank/DDBJ databases">
        <authorList>
            <person name="Bretaudeau A."/>
        </authorList>
    </citation>
    <scope>NUCLEOTIDE SEQUENCE</scope>
    <source>
        <strain evidence="9">Rice</strain>
        <tissue evidence="9">Whole body</tissue>
    </source>
</reference>
<dbReference type="Pfam" id="PF13359">
    <property type="entry name" value="DDE_Tnp_4"/>
    <property type="match status" value="1"/>
</dbReference>
<name>A0A2H1V9T7_SPOFR</name>
<dbReference type="GO" id="GO:0004518">
    <property type="term" value="F:nuclease activity"/>
    <property type="evidence" value="ECO:0007669"/>
    <property type="project" value="UniProtKB-KW"/>
</dbReference>
<feature type="domain" description="DDE Tnp4" evidence="8">
    <location>
        <begin position="164"/>
        <end position="329"/>
    </location>
</feature>
<dbReference type="AlphaFoldDB" id="A0A2H1V9T7"/>
<keyword evidence="7" id="KW-0539">Nucleus</keyword>
<dbReference type="GO" id="GO:0046872">
    <property type="term" value="F:metal ion binding"/>
    <property type="evidence" value="ECO:0007669"/>
    <property type="project" value="UniProtKB-KW"/>
</dbReference>
<comment type="subcellular location">
    <subcellularLocation>
        <location evidence="2">Nucleus</location>
    </subcellularLocation>
</comment>
<evidence type="ECO:0000256" key="4">
    <source>
        <dbReference type="ARBA" id="ARBA00022722"/>
    </source>
</evidence>
<keyword evidence="4" id="KW-0540">Nuclease</keyword>
<evidence type="ECO:0000256" key="5">
    <source>
        <dbReference type="ARBA" id="ARBA00022723"/>
    </source>
</evidence>
<dbReference type="EMBL" id="ODYU01001413">
    <property type="protein sequence ID" value="SOQ37556.1"/>
    <property type="molecule type" value="Genomic_DNA"/>
</dbReference>
<evidence type="ECO:0000256" key="3">
    <source>
        <dbReference type="ARBA" id="ARBA00006958"/>
    </source>
</evidence>
<protein>
    <submittedName>
        <fullName evidence="9">SFRICE_035713</fullName>
    </submittedName>
</protein>
<evidence type="ECO:0000259" key="8">
    <source>
        <dbReference type="Pfam" id="PF13359"/>
    </source>
</evidence>
<proteinExistence type="inferred from homology"/>
<dbReference type="InterPro" id="IPR045249">
    <property type="entry name" value="HARBI1-like"/>
</dbReference>
<gene>
    <name evidence="9" type="ORF">SFRICE_035713</name>
</gene>